<reference evidence="2" key="1">
    <citation type="submission" date="2013-09" db="EMBL/GenBank/DDBJ databases">
        <title>The Genome Sequence of Anopheles culicifacies species A.</title>
        <authorList>
            <consortium name="The Broad Institute Genomics Platform"/>
            <person name="Neafsey D.E."/>
            <person name="Besansky N."/>
            <person name="Howell P."/>
            <person name="Walton C."/>
            <person name="Young S.K."/>
            <person name="Zeng Q."/>
            <person name="Gargeya S."/>
            <person name="Fitzgerald M."/>
            <person name="Haas B."/>
            <person name="Abouelleil A."/>
            <person name="Allen A.W."/>
            <person name="Alvarado L."/>
            <person name="Arachchi H.M."/>
            <person name="Berlin A.M."/>
            <person name="Chapman S.B."/>
            <person name="Gainer-Dewar J."/>
            <person name="Goldberg J."/>
            <person name="Griggs A."/>
            <person name="Gujja S."/>
            <person name="Hansen M."/>
            <person name="Howarth C."/>
            <person name="Imamovic A."/>
            <person name="Ireland A."/>
            <person name="Larimer J."/>
            <person name="McCowan C."/>
            <person name="Murphy C."/>
            <person name="Pearson M."/>
            <person name="Poon T.W."/>
            <person name="Priest M."/>
            <person name="Roberts A."/>
            <person name="Saif S."/>
            <person name="Shea T."/>
            <person name="Sisk P."/>
            <person name="Sykes S."/>
            <person name="Wortman J."/>
            <person name="Nusbaum C."/>
            <person name="Birren B."/>
        </authorList>
    </citation>
    <scope>NUCLEOTIDE SEQUENCE [LARGE SCALE GENOMIC DNA]</scope>
    <source>
        <strain evidence="2">A-37</strain>
    </source>
</reference>
<sequence length="190" mass="22058">MKNESVIILPRDTFQYSIIKHYRCGRPKRINCEFRVDGDRMKHISPSSCGPFPSETVFPNRHRNYTAEIALLEDIINDRVSSCEGADFNKLLILIGDPEGKVLASELKRYVIEQLSTLLPKVNWDETVENVYLSQDRIVFDVKTVLLKLKILHTIRGTVAAKFIVDFERYNNYDNDDDYDEYGAYTERTV</sequence>
<dbReference type="AlphaFoldDB" id="A0A182MQM6"/>
<accession>A0A182MQM6</accession>
<dbReference type="EMBL" id="AXCM01004864">
    <property type="status" value="NOT_ANNOTATED_CDS"/>
    <property type="molecule type" value="Genomic_DNA"/>
</dbReference>
<dbReference type="VEuPathDB" id="VectorBase:ACUA023947"/>
<organism evidence="1 2">
    <name type="scientific">Anopheles culicifacies</name>
    <dbReference type="NCBI Taxonomy" id="139723"/>
    <lineage>
        <taxon>Eukaryota</taxon>
        <taxon>Metazoa</taxon>
        <taxon>Ecdysozoa</taxon>
        <taxon>Arthropoda</taxon>
        <taxon>Hexapoda</taxon>
        <taxon>Insecta</taxon>
        <taxon>Pterygota</taxon>
        <taxon>Neoptera</taxon>
        <taxon>Endopterygota</taxon>
        <taxon>Diptera</taxon>
        <taxon>Nematocera</taxon>
        <taxon>Culicoidea</taxon>
        <taxon>Culicidae</taxon>
        <taxon>Anophelinae</taxon>
        <taxon>Anopheles</taxon>
        <taxon>culicifacies species complex</taxon>
    </lineage>
</organism>
<protein>
    <submittedName>
        <fullName evidence="1">Uncharacterized protein</fullName>
    </submittedName>
</protein>
<evidence type="ECO:0000313" key="1">
    <source>
        <dbReference type="EnsemblMetazoa" id="ACUA023947-PA"/>
    </source>
</evidence>
<dbReference type="Proteomes" id="UP000075883">
    <property type="component" value="Unassembled WGS sequence"/>
</dbReference>
<keyword evidence="2" id="KW-1185">Reference proteome</keyword>
<evidence type="ECO:0000313" key="2">
    <source>
        <dbReference type="Proteomes" id="UP000075883"/>
    </source>
</evidence>
<reference evidence="1" key="2">
    <citation type="submission" date="2020-05" db="UniProtKB">
        <authorList>
            <consortium name="EnsemblMetazoa"/>
        </authorList>
    </citation>
    <scope>IDENTIFICATION</scope>
    <source>
        <strain evidence="1">A-37</strain>
    </source>
</reference>
<name>A0A182MQM6_9DIPT</name>
<proteinExistence type="predicted"/>
<dbReference type="EnsemblMetazoa" id="ACUA023947-RA">
    <property type="protein sequence ID" value="ACUA023947-PA"/>
    <property type="gene ID" value="ACUA023947"/>
</dbReference>